<evidence type="ECO:0000313" key="2">
    <source>
        <dbReference type="Proteomes" id="UP000306319"/>
    </source>
</evidence>
<name>A0AC61RGM2_9BACT</name>
<sequence>MGIKNIMKSEIANSDKCFIHDLKKIVDDCRRQAYRTVNYAQVMMNWRIGQRIVEQEQGGSERAEYGKYVIKLASESLTEEYGRGFSESNIRSFRKFYTEYKELAIQQTVSAESSAIQQTLSVLLPWSHYERLMRVINIEARKWYENEARQEMWSYRTLDRNISTQYYERMLLSQVKDSVHNEMLSNTSEYQNNKLAYIKNPTVLEFLGLESNSGYTETDLEKAILNNIEEVLMEMGKGFALVARQKLIRTEARDYYIDLVFYNFITKCFFLVDLKIGRVTHQDVGQMDMYVRMYDELQRQQDDNPTIGIVLCAETDPAIARYSILKGNEQIFATKYRLVLPSPQELQAEINHQTELIRLQLEKSNLRNKANGTC</sequence>
<evidence type="ECO:0000313" key="1">
    <source>
        <dbReference type="EMBL" id="TGY80055.1"/>
    </source>
</evidence>
<accession>A0AC61RGM2</accession>
<comment type="caution">
    <text evidence="1">The sequence shown here is derived from an EMBL/GenBank/DDBJ whole genome shotgun (WGS) entry which is preliminary data.</text>
</comment>
<keyword evidence="2" id="KW-1185">Reference proteome</keyword>
<dbReference type="Proteomes" id="UP000306319">
    <property type="component" value="Unassembled WGS sequence"/>
</dbReference>
<proteinExistence type="predicted"/>
<gene>
    <name evidence="1" type="ORF">E5331_04525</name>
</gene>
<organism evidence="1 2">
    <name type="scientific">Lepagella muris</name>
    <dbReference type="NCBI Taxonomy" id="3032870"/>
    <lineage>
        <taxon>Bacteria</taxon>
        <taxon>Pseudomonadati</taxon>
        <taxon>Bacteroidota</taxon>
        <taxon>Bacteroidia</taxon>
        <taxon>Bacteroidales</taxon>
        <taxon>Muribaculaceae</taxon>
        <taxon>Lepagella</taxon>
    </lineage>
</organism>
<dbReference type="EMBL" id="SRYB01000004">
    <property type="protein sequence ID" value="TGY80055.1"/>
    <property type="molecule type" value="Genomic_DNA"/>
</dbReference>
<protein>
    <submittedName>
        <fullName evidence="1">DUF1016 domain-containing protein</fullName>
    </submittedName>
</protein>
<reference evidence="1" key="1">
    <citation type="submission" date="2019-04" db="EMBL/GenBank/DDBJ databases">
        <title>Microbes associate with the intestines of laboratory mice.</title>
        <authorList>
            <person name="Navarre W."/>
            <person name="Wong E."/>
            <person name="Huang K."/>
            <person name="Tropini C."/>
            <person name="Ng K."/>
            <person name="Yu B."/>
        </authorList>
    </citation>
    <scope>NUCLEOTIDE SEQUENCE</scope>
    <source>
        <strain evidence="1">NM04_E33</strain>
    </source>
</reference>